<evidence type="ECO:0000313" key="3">
    <source>
        <dbReference type="EMBL" id="TQL77486.1"/>
    </source>
</evidence>
<dbReference type="Gene3D" id="2.60.40.1120">
    <property type="entry name" value="Carboxypeptidase-like, regulatory domain"/>
    <property type="match status" value="1"/>
</dbReference>
<dbReference type="SUPFAM" id="SSF49464">
    <property type="entry name" value="Carboxypeptidase regulatory domain-like"/>
    <property type="match status" value="1"/>
</dbReference>
<evidence type="ECO:0000256" key="1">
    <source>
        <dbReference type="ARBA" id="ARBA00022499"/>
    </source>
</evidence>
<dbReference type="Pfam" id="PF07210">
    <property type="entry name" value="DUF1416"/>
    <property type="match status" value="1"/>
</dbReference>
<dbReference type="EMBL" id="VFOW01000001">
    <property type="protein sequence ID" value="TQL77486.1"/>
    <property type="molecule type" value="Genomic_DNA"/>
</dbReference>
<sequence length="108" mass="10873">MSNQTISSGCAAPAQGGELPASVNLETETVVSGQVVNAAGGGVTGAYVRLLDGQGEFTAEVVTGDGGVFRFFAAPGTWTLRALSRDGDGSQDVTVQQGLNEVTVAVAR</sequence>
<evidence type="ECO:0000313" key="4">
    <source>
        <dbReference type="Proteomes" id="UP000317043"/>
    </source>
</evidence>
<dbReference type="InterPro" id="IPR008969">
    <property type="entry name" value="CarboxyPept-like_regulatory"/>
</dbReference>
<keyword evidence="1" id="KW-1017">Isopeptide bond</keyword>
<dbReference type="InterPro" id="IPR010814">
    <property type="entry name" value="DUF1416"/>
</dbReference>
<dbReference type="AlphaFoldDB" id="A0A543AY39"/>
<reference evidence="3 4" key="1">
    <citation type="submission" date="2019-06" db="EMBL/GenBank/DDBJ databases">
        <title>Sequencing the genomes of 1000 actinobacteria strains.</title>
        <authorList>
            <person name="Klenk H.-P."/>
        </authorList>
    </citation>
    <scope>NUCLEOTIDE SEQUENCE [LARGE SCALE GENOMIC DNA]</scope>
    <source>
        <strain evidence="3 4">DSM 45928</strain>
    </source>
</reference>
<keyword evidence="2" id="KW-0832">Ubl conjugation</keyword>
<protein>
    <submittedName>
        <fullName evidence="3">Uncharacterized protein DUF1416</fullName>
    </submittedName>
</protein>
<name>A0A543AY39_9ACTN</name>
<dbReference type="OrthoDB" id="3729294at2"/>
<gene>
    <name evidence="3" type="ORF">FB566_3045</name>
</gene>
<dbReference type="RefSeq" id="WP_142040441.1">
    <property type="nucleotide sequence ID" value="NZ_JBHTGS010000001.1"/>
</dbReference>
<comment type="caution">
    <text evidence="3">The sequence shown here is derived from an EMBL/GenBank/DDBJ whole genome shotgun (WGS) entry which is preliminary data.</text>
</comment>
<accession>A0A543AY39</accession>
<proteinExistence type="predicted"/>
<evidence type="ECO:0000256" key="2">
    <source>
        <dbReference type="ARBA" id="ARBA00022843"/>
    </source>
</evidence>
<dbReference type="Proteomes" id="UP000317043">
    <property type="component" value="Unassembled WGS sequence"/>
</dbReference>
<keyword evidence="4" id="KW-1185">Reference proteome</keyword>
<organism evidence="3 4">
    <name type="scientific">Stackebrandtia endophytica</name>
    <dbReference type="NCBI Taxonomy" id="1496996"/>
    <lineage>
        <taxon>Bacteria</taxon>
        <taxon>Bacillati</taxon>
        <taxon>Actinomycetota</taxon>
        <taxon>Actinomycetes</taxon>
        <taxon>Glycomycetales</taxon>
        <taxon>Glycomycetaceae</taxon>
        <taxon>Stackebrandtia</taxon>
    </lineage>
</organism>
<dbReference type="InParanoid" id="A0A543AY39"/>